<dbReference type="AlphaFoldDB" id="A0A422NFD8"/>
<evidence type="ECO:0000313" key="7">
    <source>
        <dbReference type="EMBL" id="RNF04192.1"/>
    </source>
</evidence>
<name>A0A422NFD8_9TRYP</name>
<protein>
    <submittedName>
        <fullName evidence="7">Putative heat shock 70 kDa protein, mitochondrial</fullName>
    </submittedName>
</protein>
<feature type="non-terminal residue" evidence="7">
    <location>
        <position position="1"/>
    </location>
</feature>
<comment type="caution">
    <text evidence="7">The sequence shown here is derived from an EMBL/GenBank/DDBJ whole genome shotgun (WGS) entry which is preliminary data.</text>
</comment>
<evidence type="ECO:0000256" key="2">
    <source>
        <dbReference type="ARBA" id="ARBA00022741"/>
    </source>
</evidence>
<gene>
    <name evidence="7" type="ORF">Tco025E_08003</name>
</gene>
<keyword evidence="5 7" id="KW-0346">Stress response</keyword>
<dbReference type="EMBL" id="MKKU01000688">
    <property type="protein sequence ID" value="RNF04192.1"/>
    <property type="molecule type" value="Genomic_DNA"/>
</dbReference>
<dbReference type="Pfam" id="PF00012">
    <property type="entry name" value="HSP70"/>
    <property type="match status" value="1"/>
</dbReference>
<feature type="compositionally biased region" description="Low complexity" evidence="6">
    <location>
        <begin position="113"/>
        <end position="142"/>
    </location>
</feature>
<dbReference type="OrthoDB" id="243888at2759"/>
<dbReference type="GO" id="GO:0140662">
    <property type="term" value="F:ATP-dependent protein folding chaperone"/>
    <property type="evidence" value="ECO:0007669"/>
    <property type="project" value="InterPro"/>
</dbReference>
<organism evidence="7 8">
    <name type="scientific">Trypanosoma conorhini</name>
    <dbReference type="NCBI Taxonomy" id="83891"/>
    <lineage>
        <taxon>Eukaryota</taxon>
        <taxon>Discoba</taxon>
        <taxon>Euglenozoa</taxon>
        <taxon>Kinetoplastea</taxon>
        <taxon>Metakinetoplastina</taxon>
        <taxon>Trypanosomatida</taxon>
        <taxon>Trypanosomatidae</taxon>
        <taxon>Trypanosoma</taxon>
    </lineage>
</organism>
<keyword evidence="4" id="KW-0809">Transit peptide</keyword>
<feature type="region of interest" description="Disordered" evidence="6">
    <location>
        <begin position="109"/>
        <end position="142"/>
    </location>
</feature>
<sequence length="142" mass="15806">KTQNITITAHGGLSKDQIERMIRDSEAHAESDRLKRELVEVRNNAETQANTAERQLTEWKYVSDAEKENVRTLLAELRKVMGNPNVTKDELSAETDKLQKAVMECGRTEYQQAAAANSSGSSSGTDGNQGEQQQQQQGDQQK</sequence>
<evidence type="ECO:0000256" key="6">
    <source>
        <dbReference type="SAM" id="MobiDB-lite"/>
    </source>
</evidence>
<dbReference type="RefSeq" id="XP_029224994.1">
    <property type="nucleotide sequence ID" value="XM_029374860.1"/>
</dbReference>
<accession>A0A422NFD8</accession>
<dbReference type="InterPro" id="IPR013126">
    <property type="entry name" value="Hsp_70_fam"/>
</dbReference>
<reference evidence="7 8" key="1">
    <citation type="journal article" date="2018" name="BMC Genomics">
        <title>Genomic comparison of Trypanosoma conorhini and Trypanosoma rangeli to Trypanosoma cruzi strains of high and low virulence.</title>
        <authorList>
            <person name="Bradwell K.R."/>
            <person name="Koparde V.N."/>
            <person name="Matveyev A.V."/>
            <person name="Serrano M.G."/>
            <person name="Alves J.M."/>
            <person name="Parikh H."/>
            <person name="Huang B."/>
            <person name="Lee V."/>
            <person name="Espinosa-Alvarez O."/>
            <person name="Ortiz P.A."/>
            <person name="Costa-Martins A.G."/>
            <person name="Teixeira M.M."/>
            <person name="Buck G.A."/>
        </authorList>
    </citation>
    <scope>NUCLEOTIDE SEQUENCE [LARGE SCALE GENOMIC DNA]</scope>
    <source>
        <strain evidence="7 8">025E</strain>
    </source>
</reference>
<dbReference type="FunFam" id="1.20.1270.10:FF:000026">
    <property type="entry name" value="Heat shock 70-related protein 1, mitochondrial"/>
    <property type="match status" value="1"/>
</dbReference>
<dbReference type="GO" id="GO:0005524">
    <property type="term" value="F:ATP binding"/>
    <property type="evidence" value="ECO:0007669"/>
    <property type="project" value="UniProtKB-KW"/>
</dbReference>
<keyword evidence="8" id="KW-1185">Reference proteome</keyword>
<evidence type="ECO:0000313" key="8">
    <source>
        <dbReference type="Proteomes" id="UP000284403"/>
    </source>
</evidence>
<dbReference type="InterPro" id="IPR029048">
    <property type="entry name" value="HSP70_C_sf"/>
</dbReference>
<keyword evidence="2" id="KW-0547">Nucleotide-binding</keyword>
<evidence type="ECO:0000256" key="1">
    <source>
        <dbReference type="ARBA" id="ARBA00007381"/>
    </source>
</evidence>
<proteinExistence type="inferred from homology"/>
<evidence type="ECO:0000256" key="4">
    <source>
        <dbReference type="ARBA" id="ARBA00022946"/>
    </source>
</evidence>
<evidence type="ECO:0000256" key="3">
    <source>
        <dbReference type="ARBA" id="ARBA00022840"/>
    </source>
</evidence>
<keyword evidence="3" id="KW-0067">ATP-binding</keyword>
<comment type="similarity">
    <text evidence="1">Belongs to the heat shock protein 70 family.</text>
</comment>
<dbReference type="Proteomes" id="UP000284403">
    <property type="component" value="Unassembled WGS sequence"/>
</dbReference>
<evidence type="ECO:0000256" key="5">
    <source>
        <dbReference type="ARBA" id="ARBA00023016"/>
    </source>
</evidence>
<dbReference type="SUPFAM" id="SSF100934">
    <property type="entry name" value="Heat shock protein 70kD (HSP70), C-terminal subdomain"/>
    <property type="match status" value="1"/>
</dbReference>
<dbReference type="Gene3D" id="1.20.1270.10">
    <property type="match status" value="1"/>
</dbReference>
<dbReference type="GeneID" id="40321614"/>